<evidence type="ECO:0000256" key="1">
    <source>
        <dbReference type="SAM" id="MobiDB-lite"/>
    </source>
</evidence>
<proteinExistence type="predicted"/>
<dbReference type="OrthoDB" id="5859002at2759"/>
<evidence type="ECO:0000313" key="2">
    <source>
        <dbReference type="EMBL" id="VDK46524.1"/>
    </source>
</evidence>
<protein>
    <submittedName>
        <fullName evidence="2">Uncharacterized protein</fullName>
    </submittedName>
</protein>
<sequence length="119" mass="12461">MLHTEKNTINGTTVSIVRLKIGNRTAVYKTENGKVTATDGKGNPLPPEDDFFGVNGNPPSVTGGPSPSALPETTKAPLEETTEADRKTEAPSGPATTETPEMKSESPAPPERTTRVGTS</sequence>
<gene>
    <name evidence="2" type="ORF">CGOC_LOCUS786</name>
</gene>
<feature type="region of interest" description="Disordered" evidence="1">
    <location>
        <begin position="32"/>
        <end position="119"/>
    </location>
</feature>
<dbReference type="EMBL" id="UYRV01001220">
    <property type="protein sequence ID" value="VDK46524.1"/>
    <property type="molecule type" value="Genomic_DNA"/>
</dbReference>
<name>A0A3P6RP70_CYLGO</name>
<dbReference type="AlphaFoldDB" id="A0A3P6RP70"/>
<accession>A0A3P6RP70</accession>
<dbReference type="Proteomes" id="UP000271889">
    <property type="component" value="Unassembled WGS sequence"/>
</dbReference>
<reference evidence="2 3" key="1">
    <citation type="submission" date="2018-11" db="EMBL/GenBank/DDBJ databases">
        <authorList>
            <consortium name="Pathogen Informatics"/>
        </authorList>
    </citation>
    <scope>NUCLEOTIDE SEQUENCE [LARGE SCALE GENOMIC DNA]</scope>
</reference>
<evidence type="ECO:0000313" key="3">
    <source>
        <dbReference type="Proteomes" id="UP000271889"/>
    </source>
</evidence>
<organism evidence="2 3">
    <name type="scientific">Cylicostephanus goldi</name>
    <name type="common">Nematode worm</name>
    <dbReference type="NCBI Taxonomy" id="71465"/>
    <lineage>
        <taxon>Eukaryota</taxon>
        <taxon>Metazoa</taxon>
        <taxon>Ecdysozoa</taxon>
        <taxon>Nematoda</taxon>
        <taxon>Chromadorea</taxon>
        <taxon>Rhabditida</taxon>
        <taxon>Rhabditina</taxon>
        <taxon>Rhabditomorpha</taxon>
        <taxon>Strongyloidea</taxon>
        <taxon>Strongylidae</taxon>
        <taxon>Cylicostephanus</taxon>
    </lineage>
</organism>
<keyword evidence="3" id="KW-1185">Reference proteome</keyword>